<dbReference type="Gene3D" id="1.10.10.60">
    <property type="entry name" value="Homeodomain-like"/>
    <property type="match status" value="1"/>
</dbReference>
<accession>A0A4R5X477</accession>
<dbReference type="GO" id="GO:0003700">
    <property type="term" value="F:DNA-binding transcription factor activity"/>
    <property type="evidence" value="ECO:0007669"/>
    <property type="project" value="TreeGrafter"/>
</dbReference>
<comment type="caution">
    <text evidence="7">The sequence shown here is derived from an EMBL/GenBank/DDBJ whole genome shotgun (WGS) entry which is preliminary data.</text>
</comment>
<dbReference type="Proteomes" id="UP000294952">
    <property type="component" value="Unassembled WGS sequence"/>
</dbReference>
<reference evidence="7 8" key="1">
    <citation type="submission" date="2019-01" db="EMBL/GenBank/DDBJ databases">
        <title>High-quality-draft genome sequences of five non-tuberculosis mycobacteriaceae isolated from a nosocomial environment.</title>
        <authorList>
            <person name="Tiago I."/>
            <person name="Alarico S."/>
            <person name="Pereira S.G."/>
            <person name="Coelho C."/>
            <person name="Maranha A."/>
            <person name="Empadinhas N."/>
        </authorList>
    </citation>
    <scope>NUCLEOTIDE SEQUENCE [LARGE SCALE GENOMIC DNA]</scope>
    <source>
        <strain evidence="7 8">22DIII</strain>
    </source>
</reference>
<feature type="DNA-binding region" description="H-T-H motif" evidence="4">
    <location>
        <begin position="55"/>
        <end position="74"/>
    </location>
</feature>
<dbReference type="AlphaFoldDB" id="A0A4R5X477"/>
<dbReference type="SUPFAM" id="SSF46689">
    <property type="entry name" value="Homeodomain-like"/>
    <property type="match status" value="1"/>
</dbReference>
<keyword evidence="2 4" id="KW-0238">DNA-binding</keyword>
<dbReference type="InterPro" id="IPR009057">
    <property type="entry name" value="Homeodomain-like_sf"/>
</dbReference>
<dbReference type="Pfam" id="PF00440">
    <property type="entry name" value="TetR_N"/>
    <property type="match status" value="1"/>
</dbReference>
<evidence type="ECO:0000256" key="1">
    <source>
        <dbReference type="ARBA" id="ARBA00023015"/>
    </source>
</evidence>
<dbReference type="PRINTS" id="PR00455">
    <property type="entry name" value="HTHTETR"/>
</dbReference>
<evidence type="ECO:0000256" key="3">
    <source>
        <dbReference type="ARBA" id="ARBA00023163"/>
    </source>
</evidence>
<protein>
    <submittedName>
        <fullName evidence="7">TetR/AcrR family transcriptional regulator</fullName>
    </submittedName>
</protein>
<evidence type="ECO:0000259" key="6">
    <source>
        <dbReference type="PROSITE" id="PS50977"/>
    </source>
</evidence>
<evidence type="ECO:0000313" key="8">
    <source>
        <dbReference type="Proteomes" id="UP000294952"/>
    </source>
</evidence>
<feature type="domain" description="HTH tetR-type" evidence="6">
    <location>
        <begin position="32"/>
        <end position="92"/>
    </location>
</feature>
<dbReference type="InterPro" id="IPR036271">
    <property type="entry name" value="Tet_transcr_reg_TetR-rel_C_sf"/>
</dbReference>
<sequence length="215" mass="22357">MARGRRRRTGVARASGHRRGGVTVARRRTASEQVSAALLSAAETVLDRGGAGAVTVRSVAREAGVAPMGVYNRFTNKDGLLAALALRAFDDLAAAIDVGSDTGSPADRLRRACQGYRRFALAHPARYALIFATGSPASDPASPVTTRGREVFTILVDMVAGLALRAGLDPVDAAQAMWNGQHGAVTLELAGVSQTSDAAASFTETIDALIRGLQT</sequence>
<dbReference type="GO" id="GO:0000976">
    <property type="term" value="F:transcription cis-regulatory region binding"/>
    <property type="evidence" value="ECO:0007669"/>
    <property type="project" value="TreeGrafter"/>
</dbReference>
<dbReference type="PROSITE" id="PS50977">
    <property type="entry name" value="HTH_TETR_2"/>
    <property type="match status" value="1"/>
</dbReference>
<dbReference type="InterPro" id="IPR025996">
    <property type="entry name" value="MT1864/Rv1816-like_C"/>
</dbReference>
<dbReference type="InterPro" id="IPR001647">
    <property type="entry name" value="HTH_TetR"/>
</dbReference>
<evidence type="ECO:0000256" key="4">
    <source>
        <dbReference type="PROSITE-ProRule" id="PRU00335"/>
    </source>
</evidence>
<dbReference type="EMBL" id="SDLP01000006">
    <property type="protein sequence ID" value="TDL05682.1"/>
    <property type="molecule type" value="Genomic_DNA"/>
</dbReference>
<dbReference type="Gene3D" id="1.10.357.10">
    <property type="entry name" value="Tetracycline Repressor, domain 2"/>
    <property type="match status" value="1"/>
</dbReference>
<evidence type="ECO:0000313" key="7">
    <source>
        <dbReference type="EMBL" id="TDL05682.1"/>
    </source>
</evidence>
<evidence type="ECO:0000256" key="5">
    <source>
        <dbReference type="SAM" id="MobiDB-lite"/>
    </source>
</evidence>
<gene>
    <name evidence="7" type="ORF">EUA04_19260</name>
</gene>
<proteinExistence type="predicted"/>
<dbReference type="InterPro" id="IPR050109">
    <property type="entry name" value="HTH-type_TetR-like_transc_reg"/>
</dbReference>
<evidence type="ECO:0000256" key="2">
    <source>
        <dbReference type="ARBA" id="ARBA00023125"/>
    </source>
</evidence>
<dbReference type="PANTHER" id="PTHR30055">
    <property type="entry name" value="HTH-TYPE TRANSCRIPTIONAL REGULATOR RUTR"/>
    <property type="match status" value="1"/>
</dbReference>
<organism evidence="7 8">
    <name type="scientific">Mycolicibacterium obuense</name>
    <dbReference type="NCBI Taxonomy" id="1807"/>
    <lineage>
        <taxon>Bacteria</taxon>
        <taxon>Bacillati</taxon>
        <taxon>Actinomycetota</taxon>
        <taxon>Actinomycetes</taxon>
        <taxon>Mycobacteriales</taxon>
        <taxon>Mycobacteriaceae</taxon>
        <taxon>Mycolicibacterium</taxon>
    </lineage>
</organism>
<name>A0A4R5X477_9MYCO</name>
<feature type="region of interest" description="Disordered" evidence="5">
    <location>
        <begin position="1"/>
        <end position="26"/>
    </location>
</feature>
<dbReference type="PANTHER" id="PTHR30055:SF234">
    <property type="entry name" value="HTH-TYPE TRANSCRIPTIONAL REGULATOR BETI"/>
    <property type="match status" value="1"/>
</dbReference>
<keyword evidence="1" id="KW-0805">Transcription regulation</keyword>
<dbReference type="SUPFAM" id="SSF48498">
    <property type="entry name" value="Tetracyclin repressor-like, C-terminal domain"/>
    <property type="match status" value="1"/>
</dbReference>
<dbReference type="Pfam" id="PF13305">
    <property type="entry name" value="TetR_C_33"/>
    <property type="match status" value="1"/>
</dbReference>
<dbReference type="OrthoDB" id="8222629at2"/>
<keyword evidence="3" id="KW-0804">Transcription</keyword>